<dbReference type="SUPFAM" id="SSF75011">
    <property type="entry name" value="3-carboxy-cis,cis-mucoante lactonizing enzyme"/>
    <property type="match status" value="1"/>
</dbReference>
<dbReference type="EMBL" id="JBHSHD010000007">
    <property type="protein sequence ID" value="MFC4820450.1"/>
    <property type="molecule type" value="Genomic_DNA"/>
</dbReference>
<dbReference type="Proteomes" id="UP001595886">
    <property type="component" value="Unassembled WGS sequence"/>
</dbReference>
<feature type="signal peptide" evidence="1">
    <location>
        <begin position="1"/>
        <end position="29"/>
    </location>
</feature>
<name>A0ABV9QSW9_9GAMM</name>
<gene>
    <name evidence="2" type="ORF">ACFO6Q_08940</name>
</gene>
<comment type="caution">
    <text evidence="2">The sequence shown here is derived from an EMBL/GenBank/DDBJ whole genome shotgun (WGS) entry which is preliminary data.</text>
</comment>
<organism evidence="2 3">
    <name type="scientific">Dokdonella ginsengisoli</name>
    <dbReference type="NCBI Taxonomy" id="363846"/>
    <lineage>
        <taxon>Bacteria</taxon>
        <taxon>Pseudomonadati</taxon>
        <taxon>Pseudomonadota</taxon>
        <taxon>Gammaproteobacteria</taxon>
        <taxon>Lysobacterales</taxon>
        <taxon>Rhodanobacteraceae</taxon>
        <taxon>Dokdonella</taxon>
    </lineage>
</organism>
<evidence type="ECO:0000313" key="2">
    <source>
        <dbReference type="EMBL" id="MFC4820450.1"/>
    </source>
</evidence>
<keyword evidence="1" id="KW-0732">Signal</keyword>
<keyword evidence="3" id="KW-1185">Reference proteome</keyword>
<reference evidence="3" key="1">
    <citation type="journal article" date="2019" name="Int. J. Syst. Evol. Microbiol.">
        <title>The Global Catalogue of Microorganisms (GCM) 10K type strain sequencing project: providing services to taxonomists for standard genome sequencing and annotation.</title>
        <authorList>
            <consortium name="The Broad Institute Genomics Platform"/>
            <consortium name="The Broad Institute Genome Sequencing Center for Infectious Disease"/>
            <person name="Wu L."/>
            <person name="Ma J."/>
        </authorList>
    </citation>
    <scope>NUCLEOTIDE SEQUENCE [LARGE SCALE GENOMIC DNA]</scope>
    <source>
        <strain evidence="3">CCUG 30340</strain>
    </source>
</reference>
<accession>A0ABV9QSW9</accession>
<dbReference type="RefSeq" id="WP_380020303.1">
    <property type="nucleotide sequence ID" value="NZ_JBHSHD010000007.1"/>
</dbReference>
<proteinExistence type="predicted"/>
<sequence>MTGEVAVLHRIVHVLFLALCLMAVHPAAAVASASRVDEAGVLFDQAPGFDGELIEVSGYSRTQDSLRSTEAADDFAVYDADGWSVETVYLVAGGNCDQPGCDRGPSRFVNLKIVPDERGRPAATPVCSLENAPATFPATPFGAVFPSAAVNFPAPCALPPGRYWIVAQFVEHERFDAHTRLGHSSYLYAFPQETVAVGSPGLFRYSFGYAADPICPEWEWVGRCFEASVLRSEPEKVDYAFRIAGRRGRTPGEVEFSLTATPHDPERPDACDGTPRIEAAPGDRLNLCYRLSNRSGSDLSVHELTGTAPATAESFEQHLGLAQTWQINRVVTVEDQPQIVSSWTARDARPGYVWNDRVAAQYLDLSQSESARRGVSFLQLPFAIDFFGAPSRVVCMMENGYLYVIPHDNPVYCRESTLPAQPLPAVLPTAEPAILPSWLDLAPGPTAASATYFDVVGSEPGQRQLVFEWRDYARYQAGGIEPGTITFEVKIDEASGAITFLYKDMLFADSLSPAGDHGQWAAVGLQQDAGHALQYSYREPSLTDGKAIRWQPTVPRSYSASASLQIDLGAPRLALETAALQASAPAGGSTRQTLRLANQGDRPLRWNLDEIPAAASARPAPAAASEAGLPPVPAYALTVSNPRLQPELVSTDLAAQGDGVEVILSPAEFAYQEGSAAFWPYVGGAFLGNDFSRLYLLDIVGALSVVDTASGARSTVAERILPRIGQPLYPWFAGLAWDDVAQTLYASGWMLDPDDEDGLRSRLYRIDPVAGTAEAVGDVQNDVEFAFVAVDTDGQMYAVDLHTDVLLRVDKATGAYEVVGPLGEDFPWYDGLLDPRDRYPGPGAGLAFDPSTRTLWFWSSPDFNMFTPDDPGLYTIDTHTGTATRVSPYSSAIANVLAFAIAVPYGDCARPGEVPWLSFATGGDVTAAGAAAEVAIDFDAGGLAPGRYTAKLCIDSNDPQHRYRPVAVPVDFTVTGTDADIFASGFDEQR</sequence>
<evidence type="ECO:0000256" key="1">
    <source>
        <dbReference type="SAM" id="SignalP"/>
    </source>
</evidence>
<evidence type="ECO:0000313" key="3">
    <source>
        <dbReference type="Proteomes" id="UP001595886"/>
    </source>
</evidence>
<protein>
    <submittedName>
        <fullName evidence="2">Uncharacterized protein</fullName>
    </submittedName>
</protein>
<feature type="chain" id="PRO_5046124409" evidence="1">
    <location>
        <begin position="30"/>
        <end position="990"/>
    </location>
</feature>